<feature type="region of interest" description="Disordered" evidence="1">
    <location>
        <begin position="333"/>
        <end position="357"/>
    </location>
</feature>
<gene>
    <name evidence="3" type="ORF">A2U01_0016216</name>
</gene>
<dbReference type="Proteomes" id="UP000265520">
    <property type="component" value="Unassembled WGS sequence"/>
</dbReference>
<dbReference type="AlphaFoldDB" id="A0A392N668"/>
<sequence length="357" mass="40044">MAHRNQLPANPPPPPDPPSLQELQNSINALAAAFTQFRTTQDNRHADYLSSFESLNSQIPTNPPRNTSPPASTADSSPKPPKIHLLTFDGSNPLDWVFQANQFFDHYSIPNYQRLSHVPGYMTGDALRWFQWMYKNHFLSTWDEFTTALETRFGPSAFDNHQQALFKLKQTTTVADYQRDFERLCNRVTGLPSVAIIDCFVSGLKPHINHELAIHQPHSISQAIGLAKLIESKFLATRSLSSPFQKNPPPKPPLLPTPSSKLLTPNPSATPSFPIKHLSPSEMQLRRSKGLCFNCDEQFHTGHRCKDKQFLLLLGDDESEPNTDPLYAFLASDIPEPNQTPLPSTLLPTQPDPDPNP</sequence>
<feature type="compositionally biased region" description="Low complexity" evidence="1">
    <location>
        <begin position="337"/>
        <end position="349"/>
    </location>
</feature>
<comment type="caution">
    <text evidence="3">The sequence shown here is derived from an EMBL/GenBank/DDBJ whole genome shotgun (WGS) entry which is preliminary data.</text>
</comment>
<proteinExistence type="predicted"/>
<accession>A0A392N668</accession>
<dbReference type="PANTHER" id="PTHR33223:SF6">
    <property type="entry name" value="CCHC-TYPE DOMAIN-CONTAINING PROTEIN"/>
    <property type="match status" value="1"/>
</dbReference>
<name>A0A392N668_9FABA</name>
<reference evidence="3 4" key="1">
    <citation type="journal article" date="2018" name="Front. Plant Sci.">
        <title>Red Clover (Trifolium pratense) and Zigzag Clover (T. medium) - A Picture of Genomic Similarities and Differences.</title>
        <authorList>
            <person name="Dluhosova J."/>
            <person name="Istvanek J."/>
            <person name="Nedelnik J."/>
            <person name="Repkova J."/>
        </authorList>
    </citation>
    <scope>NUCLEOTIDE SEQUENCE [LARGE SCALE GENOMIC DNA]</scope>
    <source>
        <strain evidence="4">cv. 10/8</strain>
        <tissue evidence="3">Leaf</tissue>
    </source>
</reference>
<dbReference type="Pfam" id="PF19259">
    <property type="entry name" value="Ty3_capsid"/>
    <property type="match status" value="1"/>
</dbReference>
<evidence type="ECO:0000313" key="3">
    <source>
        <dbReference type="EMBL" id="MCH95241.1"/>
    </source>
</evidence>
<protein>
    <recommendedName>
        <fullName evidence="2">Ty3 transposon capsid-like protein domain-containing protein</fullName>
    </recommendedName>
</protein>
<feature type="domain" description="Ty3 transposon capsid-like protein" evidence="2">
    <location>
        <begin position="102"/>
        <end position="228"/>
    </location>
</feature>
<feature type="compositionally biased region" description="Low complexity" evidence="1">
    <location>
        <begin position="257"/>
        <end position="267"/>
    </location>
</feature>
<feature type="region of interest" description="Disordered" evidence="1">
    <location>
        <begin position="55"/>
        <end position="82"/>
    </location>
</feature>
<feature type="compositionally biased region" description="Pro residues" evidence="1">
    <location>
        <begin position="246"/>
        <end position="256"/>
    </location>
</feature>
<evidence type="ECO:0000256" key="1">
    <source>
        <dbReference type="SAM" id="MobiDB-lite"/>
    </source>
</evidence>
<feature type="region of interest" description="Disordered" evidence="1">
    <location>
        <begin position="1"/>
        <end position="22"/>
    </location>
</feature>
<feature type="region of interest" description="Disordered" evidence="1">
    <location>
        <begin position="241"/>
        <end position="275"/>
    </location>
</feature>
<feature type="non-terminal residue" evidence="3">
    <location>
        <position position="357"/>
    </location>
</feature>
<dbReference type="EMBL" id="LXQA010029290">
    <property type="protein sequence ID" value="MCH95241.1"/>
    <property type="molecule type" value="Genomic_DNA"/>
</dbReference>
<feature type="compositionally biased region" description="Low complexity" evidence="1">
    <location>
        <begin position="68"/>
        <end position="77"/>
    </location>
</feature>
<dbReference type="PANTHER" id="PTHR33223">
    <property type="entry name" value="CCHC-TYPE DOMAIN-CONTAINING PROTEIN"/>
    <property type="match status" value="1"/>
</dbReference>
<evidence type="ECO:0000313" key="4">
    <source>
        <dbReference type="Proteomes" id="UP000265520"/>
    </source>
</evidence>
<organism evidence="3 4">
    <name type="scientific">Trifolium medium</name>
    <dbReference type="NCBI Taxonomy" id="97028"/>
    <lineage>
        <taxon>Eukaryota</taxon>
        <taxon>Viridiplantae</taxon>
        <taxon>Streptophyta</taxon>
        <taxon>Embryophyta</taxon>
        <taxon>Tracheophyta</taxon>
        <taxon>Spermatophyta</taxon>
        <taxon>Magnoliopsida</taxon>
        <taxon>eudicotyledons</taxon>
        <taxon>Gunneridae</taxon>
        <taxon>Pentapetalae</taxon>
        <taxon>rosids</taxon>
        <taxon>fabids</taxon>
        <taxon>Fabales</taxon>
        <taxon>Fabaceae</taxon>
        <taxon>Papilionoideae</taxon>
        <taxon>50 kb inversion clade</taxon>
        <taxon>NPAAA clade</taxon>
        <taxon>Hologalegina</taxon>
        <taxon>IRL clade</taxon>
        <taxon>Trifolieae</taxon>
        <taxon>Trifolium</taxon>
    </lineage>
</organism>
<feature type="compositionally biased region" description="Pro residues" evidence="1">
    <location>
        <begin position="9"/>
        <end position="18"/>
    </location>
</feature>
<evidence type="ECO:0000259" key="2">
    <source>
        <dbReference type="Pfam" id="PF19259"/>
    </source>
</evidence>
<keyword evidence="4" id="KW-1185">Reference proteome</keyword>
<dbReference type="InterPro" id="IPR045358">
    <property type="entry name" value="Ty3_capsid"/>
</dbReference>